<dbReference type="OrthoDB" id="10283700at2759"/>
<keyword evidence="1" id="KW-0472">Membrane</keyword>
<keyword evidence="1" id="KW-1133">Transmembrane helix</keyword>
<gene>
    <name evidence="2" type="ORF">INT44_001865</name>
</gene>
<protein>
    <submittedName>
        <fullName evidence="2">Uncharacterized protein</fullName>
    </submittedName>
</protein>
<dbReference type="AlphaFoldDB" id="A0A8H7PR20"/>
<name>A0A8H7PR20_9FUNG</name>
<proteinExistence type="predicted"/>
<accession>A0A8H7PR20</accession>
<sequence length="682" mass="79767">MDPYQYDSNSADAYWISLLYGDWATLEKKPRKEEVGLVLMFAKKIDGPALVAVSELRQNHDKSNGRVYSLDDVLALDREFWPGQNQAWSQASVPNKVERLRGQLLRFYADSSQGDDRQNHDETLKTLCTNTLFEFVAGLFKGTVSLPMFRLYYTSLPRYRSLMHDLYKSSYGIDRDLEWFVRPLEFNHYFDETTVDWNVFRGEVSLLPKLNEIVRVLSLTIKEKGSRSSVAPGSIIFVKGYLRQWRMFKKQLERDRQISSYYGAWLYIWDALVVNEQDFQMAVKHGLLDHRDAFETSYYTYDDFERLVRAYRTRPDVVEESIYRFVRNLNEEYYIANKFLQKPNLEDEVWFSKIGVYHPSIHMNDRRRKESIERAQWAYSVISMHSNHKFALPFIGSVINQTDRLNLESAKSNADGGPFLNPIQQFQGAIILCERNYPNTLQVIQNCHNALQSNDNAVKYADDCLTGLLDSFKVIYDQHSSPGERVIEIQEMNNSNKSYMTLKMPTVYKLKKADFFISAQFPTDYNIREPVMINLDEIFMFPLRREALQWCSMHLEGNMYFEHLKQLYLHMIPDKESFTIADDNLILQGFTWDQWRSLLTEKEPTMQVPLYVLHNCEKVLRSFHSFWGNLKRDMSTKQIYDPATLYIGIFGAILATTQMFSMIIAIIQVLQASNIIHPVAGS</sequence>
<organism evidence="2 3">
    <name type="scientific">Umbelopsis vinacea</name>
    <dbReference type="NCBI Taxonomy" id="44442"/>
    <lineage>
        <taxon>Eukaryota</taxon>
        <taxon>Fungi</taxon>
        <taxon>Fungi incertae sedis</taxon>
        <taxon>Mucoromycota</taxon>
        <taxon>Mucoromycotina</taxon>
        <taxon>Umbelopsidomycetes</taxon>
        <taxon>Umbelopsidales</taxon>
        <taxon>Umbelopsidaceae</taxon>
        <taxon>Umbelopsis</taxon>
    </lineage>
</organism>
<evidence type="ECO:0000313" key="2">
    <source>
        <dbReference type="EMBL" id="KAG2178712.1"/>
    </source>
</evidence>
<reference evidence="2" key="1">
    <citation type="submission" date="2020-12" db="EMBL/GenBank/DDBJ databases">
        <title>Metabolic potential, ecology and presence of endohyphal bacteria is reflected in genomic diversity of Mucoromycotina.</title>
        <authorList>
            <person name="Muszewska A."/>
            <person name="Okrasinska A."/>
            <person name="Steczkiewicz K."/>
            <person name="Drgas O."/>
            <person name="Orlowska M."/>
            <person name="Perlinska-Lenart U."/>
            <person name="Aleksandrzak-Piekarczyk T."/>
            <person name="Szatraj K."/>
            <person name="Zielenkiewicz U."/>
            <person name="Pilsyk S."/>
            <person name="Malc E."/>
            <person name="Mieczkowski P."/>
            <person name="Kruszewska J.S."/>
            <person name="Biernat P."/>
            <person name="Pawlowska J."/>
        </authorList>
    </citation>
    <scope>NUCLEOTIDE SEQUENCE</scope>
    <source>
        <strain evidence="2">WA0000051536</strain>
    </source>
</reference>
<evidence type="ECO:0000313" key="3">
    <source>
        <dbReference type="Proteomes" id="UP000612746"/>
    </source>
</evidence>
<evidence type="ECO:0000256" key="1">
    <source>
        <dbReference type="SAM" id="Phobius"/>
    </source>
</evidence>
<keyword evidence="1" id="KW-0812">Transmembrane</keyword>
<dbReference type="Proteomes" id="UP000612746">
    <property type="component" value="Unassembled WGS sequence"/>
</dbReference>
<keyword evidence="3" id="KW-1185">Reference proteome</keyword>
<comment type="caution">
    <text evidence="2">The sequence shown here is derived from an EMBL/GenBank/DDBJ whole genome shotgun (WGS) entry which is preliminary data.</text>
</comment>
<dbReference type="EMBL" id="JAEPRA010000011">
    <property type="protein sequence ID" value="KAG2178712.1"/>
    <property type="molecule type" value="Genomic_DNA"/>
</dbReference>
<feature type="transmembrane region" description="Helical" evidence="1">
    <location>
        <begin position="645"/>
        <end position="667"/>
    </location>
</feature>